<evidence type="ECO:0000256" key="1">
    <source>
        <dbReference type="SAM" id="MobiDB-lite"/>
    </source>
</evidence>
<dbReference type="PANTHER" id="PTHR34046">
    <property type="entry name" value="OS06G0218800 PROTEIN"/>
    <property type="match status" value="1"/>
</dbReference>
<feature type="region of interest" description="Disordered" evidence="1">
    <location>
        <begin position="1"/>
        <end position="27"/>
    </location>
</feature>
<organism evidence="2 3">
    <name type="scientific">Daucus carota subsp. sativus</name>
    <name type="common">Carrot</name>
    <dbReference type="NCBI Taxonomy" id="79200"/>
    <lineage>
        <taxon>Eukaryota</taxon>
        <taxon>Viridiplantae</taxon>
        <taxon>Streptophyta</taxon>
        <taxon>Embryophyta</taxon>
        <taxon>Tracheophyta</taxon>
        <taxon>Spermatophyta</taxon>
        <taxon>Magnoliopsida</taxon>
        <taxon>eudicotyledons</taxon>
        <taxon>Gunneridae</taxon>
        <taxon>Pentapetalae</taxon>
        <taxon>asterids</taxon>
        <taxon>campanulids</taxon>
        <taxon>Apiales</taxon>
        <taxon>Apiaceae</taxon>
        <taxon>Apioideae</taxon>
        <taxon>Scandiceae</taxon>
        <taxon>Daucinae</taxon>
        <taxon>Daucus</taxon>
        <taxon>Daucus sect. Daucus</taxon>
    </lineage>
</organism>
<dbReference type="Proteomes" id="UP000077755">
    <property type="component" value="Chromosome 5"/>
</dbReference>
<accession>A0A164ZKF1</accession>
<dbReference type="KEGG" id="dcr:108222137"/>
<feature type="compositionally biased region" description="Low complexity" evidence="1">
    <location>
        <begin position="54"/>
        <end position="79"/>
    </location>
</feature>
<dbReference type="Pfam" id="PF05340">
    <property type="entry name" value="DUF740"/>
    <property type="match status" value="1"/>
</dbReference>
<dbReference type="AlphaFoldDB" id="A0A164ZKF1"/>
<dbReference type="OMA" id="GRCKKHP"/>
<evidence type="ECO:0000313" key="3">
    <source>
        <dbReference type="Proteomes" id="UP000077755"/>
    </source>
</evidence>
<reference evidence="2" key="1">
    <citation type="journal article" date="2016" name="Nat. Genet.">
        <title>A high-quality carrot genome assembly provides new insights into carotenoid accumulation and asterid genome evolution.</title>
        <authorList>
            <person name="Iorizzo M."/>
            <person name="Ellison S."/>
            <person name="Senalik D."/>
            <person name="Zeng P."/>
            <person name="Satapoomin P."/>
            <person name="Huang J."/>
            <person name="Bowman M."/>
            <person name="Iovene M."/>
            <person name="Sanseverino W."/>
            <person name="Cavagnaro P."/>
            <person name="Yildiz M."/>
            <person name="Macko-Podgorni A."/>
            <person name="Moranska E."/>
            <person name="Grzebelus E."/>
            <person name="Grzebelus D."/>
            <person name="Ashrafi H."/>
            <person name="Zheng Z."/>
            <person name="Cheng S."/>
            <person name="Spooner D."/>
            <person name="Van Deynze A."/>
            <person name="Simon P."/>
        </authorList>
    </citation>
    <scope>NUCLEOTIDE SEQUENCE</scope>
    <source>
        <tissue evidence="2">Leaf</tissue>
    </source>
</reference>
<proteinExistence type="predicted"/>
<protein>
    <submittedName>
        <fullName evidence="2">Uncharacterized protein</fullName>
    </submittedName>
</protein>
<reference evidence="2" key="2">
    <citation type="submission" date="2022-03" db="EMBL/GenBank/DDBJ databases">
        <title>Draft title - Genomic analysis of global carrot germplasm unveils the trajectory of domestication and the origin of high carotenoid orange carrot.</title>
        <authorList>
            <person name="Iorizzo M."/>
            <person name="Ellison S."/>
            <person name="Senalik D."/>
            <person name="Macko-Podgorni A."/>
            <person name="Grzebelus D."/>
            <person name="Bostan H."/>
            <person name="Rolling W."/>
            <person name="Curaba J."/>
            <person name="Simon P."/>
        </authorList>
    </citation>
    <scope>NUCLEOTIDE SEQUENCE</scope>
    <source>
        <tissue evidence="2">Leaf</tissue>
    </source>
</reference>
<dbReference type="Gramene" id="KZM96047">
    <property type="protein sequence ID" value="KZM96047"/>
    <property type="gene ID" value="DCAR_019289"/>
</dbReference>
<feature type="region of interest" description="Disordered" evidence="1">
    <location>
        <begin position="132"/>
        <end position="160"/>
    </location>
</feature>
<evidence type="ECO:0000313" key="2">
    <source>
        <dbReference type="EMBL" id="WOH02685.1"/>
    </source>
</evidence>
<dbReference type="PANTHER" id="PTHR34046:SF7">
    <property type="entry name" value="DUF740 FAMILY PROTEIN"/>
    <property type="match status" value="1"/>
</dbReference>
<feature type="compositionally biased region" description="Basic and acidic residues" evidence="1">
    <location>
        <begin position="138"/>
        <end position="160"/>
    </location>
</feature>
<feature type="compositionally biased region" description="Basic and acidic residues" evidence="1">
    <location>
        <begin position="1"/>
        <end position="16"/>
    </location>
</feature>
<sequence>MENRKPKLKPKPEQMRCKKHPKHKQAPGVCAVCLAERLSRLASSKKPMKRALRTPDTSSSLSSLSSCDSSSNASSCASPVKRSEGKGYVSFLKVSGKNVILTKSRSMEFYPPRKDQMNDEFRKKKGGFWSKLIGSRSKKMDHEGLMHSKTTRERSSSGVH</sequence>
<feature type="region of interest" description="Disordered" evidence="1">
    <location>
        <begin position="44"/>
        <end position="83"/>
    </location>
</feature>
<name>A0A164ZKF1_DAUCS</name>
<dbReference type="InterPro" id="IPR008004">
    <property type="entry name" value="OCTOPUS-like"/>
</dbReference>
<dbReference type="EMBL" id="CP093347">
    <property type="protein sequence ID" value="WOH02685.1"/>
    <property type="molecule type" value="Genomic_DNA"/>
</dbReference>
<keyword evidence="3" id="KW-1185">Reference proteome</keyword>
<dbReference type="OrthoDB" id="688136at2759"/>
<gene>
    <name evidence="2" type="ORF">DCAR_0522074</name>
</gene>